<evidence type="ECO:0000259" key="2">
    <source>
        <dbReference type="Pfam" id="PF13202"/>
    </source>
</evidence>
<sequence>MPRHALGLILGLAFAAPALAQQGVPGERFLEVWDLDQSGEVTLEEMKTQRGTVFSMFDTNEDDILDAEEYSYFDEARANDVGAQAAAGGRKLQRLANGLSLAANDADGDGQVTRAEFIAGTEGWRDRADRNGDGVLSAADFGPGR</sequence>
<feature type="domain" description="EF-hand" evidence="2">
    <location>
        <begin position="127"/>
        <end position="141"/>
    </location>
</feature>
<keyword evidence="1" id="KW-0732">Signal</keyword>
<organism evidence="3 4">
    <name type="scientific">Rhodovulum iodosum</name>
    <dbReference type="NCBI Taxonomy" id="68291"/>
    <lineage>
        <taxon>Bacteria</taxon>
        <taxon>Pseudomonadati</taxon>
        <taxon>Pseudomonadota</taxon>
        <taxon>Alphaproteobacteria</taxon>
        <taxon>Rhodobacterales</taxon>
        <taxon>Paracoccaceae</taxon>
        <taxon>Rhodovulum</taxon>
    </lineage>
</organism>
<dbReference type="InterPro" id="IPR011992">
    <property type="entry name" value="EF-hand-dom_pair"/>
</dbReference>
<dbReference type="InterPro" id="IPR018247">
    <property type="entry name" value="EF_Hand_1_Ca_BS"/>
</dbReference>
<dbReference type="Gene3D" id="1.10.238.10">
    <property type="entry name" value="EF-hand"/>
    <property type="match status" value="1"/>
</dbReference>
<name>A0ABV3XSJ2_9RHOB</name>
<dbReference type="Proteomes" id="UP001560019">
    <property type="component" value="Unassembled WGS sequence"/>
</dbReference>
<dbReference type="InterPro" id="IPR002048">
    <property type="entry name" value="EF_hand_dom"/>
</dbReference>
<feature type="domain" description="EF-hand" evidence="2">
    <location>
        <begin position="105"/>
        <end position="118"/>
    </location>
</feature>
<gene>
    <name evidence="3" type="ORF">Ga0609869_001654</name>
</gene>
<comment type="caution">
    <text evidence="3">The sequence shown here is derived from an EMBL/GenBank/DDBJ whole genome shotgun (WGS) entry which is preliminary data.</text>
</comment>
<dbReference type="Pfam" id="PF13202">
    <property type="entry name" value="EF-hand_5"/>
    <property type="match status" value="2"/>
</dbReference>
<dbReference type="RefSeq" id="WP_125408641.1">
    <property type="nucleotide sequence ID" value="NZ_JBEHHI010000001.1"/>
</dbReference>
<feature type="chain" id="PRO_5045415052" description="EF-hand domain-containing protein" evidence="1">
    <location>
        <begin position="21"/>
        <end position="145"/>
    </location>
</feature>
<feature type="signal peptide" evidence="1">
    <location>
        <begin position="1"/>
        <end position="20"/>
    </location>
</feature>
<reference evidence="3 4" key="1">
    <citation type="submission" date="2024-06" db="EMBL/GenBank/DDBJ databases">
        <title>Genome of Rhodovulum iodosum, a marine photoferrotroph.</title>
        <authorList>
            <person name="Bianchini G."/>
            <person name="Nikeleit V."/>
            <person name="Kappler A."/>
            <person name="Bryce C."/>
            <person name="Sanchez-Baracaldo P."/>
        </authorList>
    </citation>
    <scope>NUCLEOTIDE SEQUENCE [LARGE SCALE GENOMIC DNA]</scope>
    <source>
        <strain evidence="3 4">UT/N1</strain>
    </source>
</reference>
<evidence type="ECO:0000313" key="4">
    <source>
        <dbReference type="Proteomes" id="UP001560019"/>
    </source>
</evidence>
<dbReference type="SUPFAM" id="SSF47473">
    <property type="entry name" value="EF-hand"/>
    <property type="match status" value="1"/>
</dbReference>
<accession>A0ABV3XSJ2</accession>
<protein>
    <recommendedName>
        <fullName evidence="2">EF-hand domain-containing protein</fullName>
    </recommendedName>
</protein>
<dbReference type="EMBL" id="JBEHHI010000001">
    <property type="protein sequence ID" value="MEX5728301.1"/>
    <property type="molecule type" value="Genomic_DNA"/>
</dbReference>
<keyword evidence="4" id="KW-1185">Reference proteome</keyword>
<evidence type="ECO:0000313" key="3">
    <source>
        <dbReference type="EMBL" id="MEX5728301.1"/>
    </source>
</evidence>
<dbReference type="PROSITE" id="PS00018">
    <property type="entry name" value="EF_HAND_1"/>
    <property type="match status" value="3"/>
</dbReference>
<evidence type="ECO:0000256" key="1">
    <source>
        <dbReference type="SAM" id="SignalP"/>
    </source>
</evidence>
<proteinExistence type="predicted"/>